<gene>
    <name evidence="2" type="ORF">SCL_2733</name>
</gene>
<dbReference type="EMBL" id="AP014879">
    <property type="protein sequence ID" value="BAV35010.1"/>
    <property type="molecule type" value="Genomic_DNA"/>
</dbReference>
<dbReference type="Proteomes" id="UP000243180">
    <property type="component" value="Chromosome"/>
</dbReference>
<evidence type="ECO:0000313" key="3">
    <source>
        <dbReference type="Proteomes" id="UP000243180"/>
    </source>
</evidence>
<dbReference type="AlphaFoldDB" id="A0A1B4XJN0"/>
<name>A0A1B4XJN0_9GAMM</name>
<evidence type="ECO:0000313" key="2">
    <source>
        <dbReference type="EMBL" id="BAV35010.1"/>
    </source>
</evidence>
<organism evidence="2 3">
    <name type="scientific">Sulfuricaulis limicola</name>
    <dbReference type="NCBI Taxonomy" id="1620215"/>
    <lineage>
        <taxon>Bacteria</taxon>
        <taxon>Pseudomonadati</taxon>
        <taxon>Pseudomonadota</taxon>
        <taxon>Gammaproteobacteria</taxon>
        <taxon>Acidiferrobacterales</taxon>
        <taxon>Acidiferrobacteraceae</taxon>
        <taxon>Sulfuricaulis</taxon>
    </lineage>
</organism>
<sequence length="71" mass="7262">MLNVTTGGLLMVTPVMDMVNAVAVDGDVTPPGGATMMVVSPEDVPGVPDSPSLPLQPARATTAKAEMKLNR</sequence>
<dbReference type="InParanoid" id="A0A1B4XJN0"/>
<protein>
    <submittedName>
        <fullName evidence="2">Uncharacterized protein</fullName>
    </submittedName>
</protein>
<reference evidence="2 3" key="1">
    <citation type="submission" date="2015-05" db="EMBL/GenBank/DDBJ databases">
        <title>Complete genome sequence of a sulfur-oxidizing gammaproteobacterium strain HA5.</title>
        <authorList>
            <person name="Miura A."/>
            <person name="Kojima H."/>
            <person name="Fukui M."/>
        </authorList>
    </citation>
    <scope>NUCLEOTIDE SEQUENCE [LARGE SCALE GENOMIC DNA]</scope>
    <source>
        <strain evidence="2 3">HA5</strain>
    </source>
</reference>
<proteinExistence type="predicted"/>
<evidence type="ECO:0000256" key="1">
    <source>
        <dbReference type="SAM" id="MobiDB-lite"/>
    </source>
</evidence>
<keyword evidence="3" id="KW-1185">Reference proteome</keyword>
<accession>A0A1B4XJN0</accession>
<feature type="region of interest" description="Disordered" evidence="1">
    <location>
        <begin position="41"/>
        <end position="71"/>
    </location>
</feature>
<dbReference type="KEGG" id="slim:SCL_2733"/>